<evidence type="ECO:0000313" key="1">
    <source>
        <dbReference type="EMBL" id="KAI8559462.1"/>
    </source>
</evidence>
<proteinExistence type="predicted"/>
<sequence>MGDLRSSIGVAAEERRAPSPPPSNPSPSSIGSERWATAEEATQEILCRVQPTVESEKRRRKVIDYVQRIIRGCVGCELEHLENNWLVLDMLKSVDCFRSLKGHSLLLSDTLVSDPFMPSWFSSSKTLPPSDEIYDQPQLLALVALVFPFGSVPLKTYLPDGDIDLTAFGGASVEEALVNDVVSVLEAEDQNSAAEFIVKDVQLIRAEVKLVKCMVQNIVVDISFNQLGGLCTLCFLEKVDRLIGNDHLFKRSIILIKAWCYYESRILGAHHGLISTYALETLVLYIFHRFHSTLSGPLAVLYRFLDHFSKFDWDNNCVRLTGPIPMSPEIVAEKPENGGSDLLFSDDFLRDCADMFSVPSRTLDTNSRLFPQKHLNIVDPLKQNNNLGRSVSKGNFYRIKSAFTYGARKLGLILLLPEDNIGGELHKFFSNMLDRHGGGQRPDVQDPVPMSGDNGFVPTLSFSENELSLEEKPISESKYPNSIHLREECTLDHDGLSLNGGNDTKVSLMEMKVGRALSGHQKSSVVSPQLSSETITLNKTAIMGHRFCGDAEDLSTSKLQGLQISDDAPKALRPSVEDSVSQALRPSVEGSVSQRTIAPHAPHLYFSGAVSGNGKLGRENSYTTELEDSSLVVDRVSSGNQDVLTTVGSNDVAYVSSPVACSTAGFHPGYREKTSVGATGSRQHLKPLSDLGGDYDSHLNSLQYGQFCYENSSSGPAFLVPPGSHSQFQPKIPWDAIRHSYQFKRNGFHNANANGTIPRPVFYHPNTLLIPGASFGVEEMPKPRGTGTYIPNANRPPYWKPYAARGRNQGPLSSPRSNGRVGPHIDSTSEQAQLLDQGYGKFGSFGFYESGSPRRQVQNNVNGFHLQPEGLVEFGLVGQVPLVVPLSESSRPVTPPASSLTQDSSQSVPTPGMNQDRVMDKSSYRLKDEEDFPPLSS</sequence>
<gene>
    <name evidence="1" type="ORF">RHMOL_Rhmol04G0175800</name>
</gene>
<name>A0ACC0P1F3_RHOML</name>
<reference evidence="1" key="1">
    <citation type="submission" date="2022-02" db="EMBL/GenBank/DDBJ databases">
        <title>Plant Genome Project.</title>
        <authorList>
            <person name="Zhang R.-G."/>
        </authorList>
    </citation>
    <scope>NUCLEOTIDE SEQUENCE</scope>
    <source>
        <strain evidence="1">AT1</strain>
    </source>
</reference>
<organism evidence="1 2">
    <name type="scientific">Rhododendron molle</name>
    <name type="common">Chinese azalea</name>
    <name type="synonym">Azalea mollis</name>
    <dbReference type="NCBI Taxonomy" id="49168"/>
    <lineage>
        <taxon>Eukaryota</taxon>
        <taxon>Viridiplantae</taxon>
        <taxon>Streptophyta</taxon>
        <taxon>Embryophyta</taxon>
        <taxon>Tracheophyta</taxon>
        <taxon>Spermatophyta</taxon>
        <taxon>Magnoliopsida</taxon>
        <taxon>eudicotyledons</taxon>
        <taxon>Gunneridae</taxon>
        <taxon>Pentapetalae</taxon>
        <taxon>asterids</taxon>
        <taxon>Ericales</taxon>
        <taxon>Ericaceae</taxon>
        <taxon>Ericoideae</taxon>
        <taxon>Rhodoreae</taxon>
        <taxon>Rhododendron</taxon>
    </lineage>
</organism>
<dbReference type="Proteomes" id="UP001062846">
    <property type="component" value="Chromosome 4"/>
</dbReference>
<dbReference type="EMBL" id="CM046391">
    <property type="protein sequence ID" value="KAI8559462.1"/>
    <property type="molecule type" value="Genomic_DNA"/>
</dbReference>
<keyword evidence="2" id="KW-1185">Reference proteome</keyword>
<comment type="caution">
    <text evidence="1">The sequence shown here is derived from an EMBL/GenBank/DDBJ whole genome shotgun (WGS) entry which is preliminary data.</text>
</comment>
<evidence type="ECO:0000313" key="2">
    <source>
        <dbReference type="Proteomes" id="UP001062846"/>
    </source>
</evidence>
<accession>A0ACC0P1F3</accession>
<protein>
    <submittedName>
        <fullName evidence="1">Uncharacterized protein</fullName>
    </submittedName>
</protein>